<accession>A0ABT8DJI3</accession>
<dbReference type="InterPro" id="IPR008983">
    <property type="entry name" value="Tumour_necrosis_fac-like_dom"/>
</dbReference>
<dbReference type="Gene3D" id="2.60.120.40">
    <property type="match status" value="1"/>
</dbReference>
<dbReference type="SUPFAM" id="SSF49842">
    <property type="entry name" value="TNF-like"/>
    <property type="match status" value="1"/>
</dbReference>
<sequence length="253" mass="27487">VVTNIQNQGDIYNEIISIINSTTDIFVDNGDGTFTHTAADGTVVTFDANTLTFVNNGNGSYTFTNENGETITIDVIADVVTNIQNQGDIYNEIIQIYGSPLKSFVKCEARSPLTLGLVLLNGYKLARFTETVFDENNEFDVTNSVFTAKQDGIYSIFLQADSGGLISAAEFGVGIFKRANGSGVDELIAEERYLSININLGLLSIDVSPPTRSTETLVKLNAGDQIRFGTKVPLVNLQLLGSNQTHFTIHQVK</sequence>
<keyword evidence="2" id="KW-1185">Reference proteome</keyword>
<comment type="caution">
    <text evidence="1">The sequence shown here is derived from an EMBL/GenBank/DDBJ whole genome shotgun (WGS) entry which is preliminary data.</text>
</comment>
<gene>
    <name evidence="1" type="ORF">QRD02_11865</name>
</gene>
<evidence type="ECO:0000313" key="2">
    <source>
        <dbReference type="Proteomes" id="UP001244787"/>
    </source>
</evidence>
<name>A0ABT8DJI3_9FLAO</name>
<feature type="non-terminal residue" evidence="1">
    <location>
        <position position="1"/>
    </location>
</feature>
<dbReference type="EMBL" id="JAUGQQ010000009">
    <property type="protein sequence ID" value="MDN3725082.1"/>
    <property type="molecule type" value="Genomic_DNA"/>
</dbReference>
<organism evidence="1 2">
    <name type="scientific">Aequorivita aurantiaca</name>
    <dbReference type="NCBI Taxonomy" id="3053356"/>
    <lineage>
        <taxon>Bacteria</taxon>
        <taxon>Pseudomonadati</taxon>
        <taxon>Bacteroidota</taxon>
        <taxon>Flavobacteriia</taxon>
        <taxon>Flavobacteriales</taxon>
        <taxon>Flavobacteriaceae</taxon>
        <taxon>Aequorivita</taxon>
    </lineage>
</organism>
<proteinExistence type="predicted"/>
<evidence type="ECO:0008006" key="3">
    <source>
        <dbReference type="Google" id="ProtNLM"/>
    </source>
</evidence>
<reference evidence="1 2" key="1">
    <citation type="submission" date="2023-06" db="EMBL/GenBank/DDBJ databases">
        <authorList>
            <person name="Ye Y.-Q."/>
            <person name="Du Z.-J."/>
        </authorList>
    </citation>
    <scope>NUCLEOTIDE SEQUENCE [LARGE SCALE GENOMIC DNA]</scope>
    <source>
        <strain evidence="1 2">SDUM287046</strain>
    </source>
</reference>
<evidence type="ECO:0000313" key="1">
    <source>
        <dbReference type="EMBL" id="MDN3725082.1"/>
    </source>
</evidence>
<protein>
    <recommendedName>
        <fullName evidence="3">C1q domain-containing protein</fullName>
    </recommendedName>
</protein>
<dbReference type="Proteomes" id="UP001244787">
    <property type="component" value="Unassembled WGS sequence"/>
</dbReference>